<protein>
    <recommendedName>
        <fullName evidence="1">Thioester reductase (TE) domain-containing protein</fullName>
    </recommendedName>
</protein>
<organism evidence="2 3">
    <name type="scientific">Rhizoclosmatium globosum</name>
    <dbReference type="NCBI Taxonomy" id="329046"/>
    <lineage>
        <taxon>Eukaryota</taxon>
        <taxon>Fungi</taxon>
        <taxon>Fungi incertae sedis</taxon>
        <taxon>Chytridiomycota</taxon>
        <taxon>Chytridiomycota incertae sedis</taxon>
        <taxon>Chytridiomycetes</taxon>
        <taxon>Chytridiales</taxon>
        <taxon>Chytriomycetaceae</taxon>
        <taxon>Rhizoclosmatium</taxon>
    </lineage>
</organism>
<dbReference type="AlphaFoldDB" id="A0A1Y2CDQ7"/>
<dbReference type="Gene3D" id="3.40.50.720">
    <property type="entry name" value="NAD(P)-binding Rossmann-like Domain"/>
    <property type="match status" value="1"/>
</dbReference>
<accession>A0A1Y2CDQ7</accession>
<proteinExistence type="predicted"/>
<dbReference type="Pfam" id="PF07993">
    <property type="entry name" value="NAD_binding_4"/>
    <property type="match status" value="1"/>
</dbReference>
<feature type="domain" description="Thioester reductase (TE)" evidence="1">
    <location>
        <begin position="2"/>
        <end position="109"/>
    </location>
</feature>
<dbReference type="Proteomes" id="UP000193642">
    <property type="component" value="Unassembled WGS sequence"/>
</dbReference>
<dbReference type="OrthoDB" id="429813at2759"/>
<evidence type="ECO:0000313" key="2">
    <source>
        <dbReference type="EMBL" id="ORY45173.1"/>
    </source>
</evidence>
<comment type="caution">
    <text evidence="2">The sequence shown here is derived from an EMBL/GenBank/DDBJ whole genome shotgun (WGS) entry which is preliminary data.</text>
</comment>
<dbReference type="InterPro" id="IPR013120">
    <property type="entry name" value="FAR_NAD-bd"/>
</dbReference>
<keyword evidence="3" id="KW-1185">Reference proteome</keyword>
<dbReference type="InterPro" id="IPR036291">
    <property type="entry name" value="NAD(P)-bd_dom_sf"/>
</dbReference>
<evidence type="ECO:0000313" key="3">
    <source>
        <dbReference type="Proteomes" id="UP000193642"/>
    </source>
</evidence>
<dbReference type="EMBL" id="MCGO01000020">
    <property type="protein sequence ID" value="ORY45173.1"/>
    <property type="molecule type" value="Genomic_DNA"/>
</dbReference>
<name>A0A1Y2CDQ7_9FUNG</name>
<dbReference type="SUPFAM" id="SSF51735">
    <property type="entry name" value="NAD(P)-binding Rossmann-fold domains"/>
    <property type="match status" value="1"/>
</dbReference>
<gene>
    <name evidence="2" type="ORF">BCR33DRAFT_194598</name>
</gene>
<reference evidence="2 3" key="1">
    <citation type="submission" date="2016-07" db="EMBL/GenBank/DDBJ databases">
        <title>Pervasive Adenine N6-methylation of Active Genes in Fungi.</title>
        <authorList>
            <consortium name="DOE Joint Genome Institute"/>
            <person name="Mondo S.J."/>
            <person name="Dannebaum R.O."/>
            <person name="Kuo R.C."/>
            <person name="Labutti K."/>
            <person name="Haridas S."/>
            <person name="Kuo A."/>
            <person name="Salamov A."/>
            <person name="Ahrendt S.R."/>
            <person name="Lipzen A."/>
            <person name="Sullivan W."/>
            <person name="Andreopoulos W.B."/>
            <person name="Clum A."/>
            <person name="Lindquist E."/>
            <person name="Daum C."/>
            <person name="Ramamoorthy G.K."/>
            <person name="Gryganskyi A."/>
            <person name="Culley D."/>
            <person name="Magnuson J.K."/>
            <person name="James T.Y."/>
            <person name="O'Malley M.A."/>
            <person name="Stajich J.E."/>
            <person name="Spatafora J.W."/>
            <person name="Visel A."/>
            <person name="Grigoriev I.V."/>
        </authorList>
    </citation>
    <scope>NUCLEOTIDE SEQUENCE [LARGE SCALE GENOMIC DNA]</scope>
    <source>
        <strain evidence="2 3">JEL800</strain>
    </source>
</reference>
<evidence type="ECO:0000259" key="1">
    <source>
        <dbReference type="Pfam" id="PF07993"/>
    </source>
</evidence>
<sequence length="143" mass="15791">MFVSSVSAVQGKGSVPQAIPEDVNLKEMSGKFLFGYGQSKNVAEVLCARALARGIPTVSVRAGFVGGSTTTNVTNYDMMWDFIKTMKVRQVSLESDDHIQITPVDYLAECVTKLVFSERFWTRSAVHLSPPLEKCITGEKHHH</sequence>